<keyword evidence="1" id="KW-0812">Transmembrane</keyword>
<dbReference type="PANTHER" id="PTHR36440">
    <property type="entry name" value="PUTATIVE (AFU_ORTHOLOGUE AFUA_8G07350)-RELATED"/>
    <property type="match status" value="1"/>
</dbReference>
<dbReference type="InterPro" id="IPR053146">
    <property type="entry name" value="QDO-like"/>
</dbReference>
<evidence type="ECO:0000313" key="3">
    <source>
        <dbReference type="EMBL" id="KAG4417774.1"/>
    </source>
</evidence>
<evidence type="ECO:0000259" key="2">
    <source>
        <dbReference type="Pfam" id="PF07883"/>
    </source>
</evidence>
<reference evidence="3" key="1">
    <citation type="submission" date="2021-02" db="EMBL/GenBank/DDBJ databases">
        <title>Genome sequence Cadophora malorum strain M34.</title>
        <authorList>
            <person name="Stefanovic E."/>
            <person name="Vu D."/>
            <person name="Scully C."/>
            <person name="Dijksterhuis J."/>
            <person name="Roader J."/>
            <person name="Houbraken J."/>
        </authorList>
    </citation>
    <scope>NUCLEOTIDE SEQUENCE</scope>
    <source>
        <strain evidence="3">M34</strain>
    </source>
</reference>
<evidence type="ECO:0000313" key="4">
    <source>
        <dbReference type="Proteomes" id="UP000664132"/>
    </source>
</evidence>
<feature type="transmembrane region" description="Helical" evidence="1">
    <location>
        <begin position="165"/>
        <end position="188"/>
    </location>
</feature>
<feature type="domain" description="Cupin type-2" evidence="2">
    <location>
        <begin position="49"/>
        <end position="116"/>
    </location>
</feature>
<accession>A0A8H7TDE6</accession>
<dbReference type="Gene3D" id="2.60.120.10">
    <property type="entry name" value="Jelly Rolls"/>
    <property type="match status" value="1"/>
</dbReference>
<dbReference type="InterPro" id="IPR013096">
    <property type="entry name" value="Cupin_2"/>
</dbReference>
<organism evidence="3 4">
    <name type="scientific">Cadophora malorum</name>
    <dbReference type="NCBI Taxonomy" id="108018"/>
    <lineage>
        <taxon>Eukaryota</taxon>
        <taxon>Fungi</taxon>
        <taxon>Dikarya</taxon>
        <taxon>Ascomycota</taxon>
        <taxon>Pezizomycotina</taxon>
        <taxon>Leotiomycetes</taxon>
        <taxon>Helotiales</taxon>
        <taxon>Ploettnerulaceae</taxon>
        <taxon>Cadophora</taxon>
    </lineage>
</organism>
<dbReference type="InterPro" id="IPR011051">
    <property type="entry name" value="RmlC_Cupin_sf"/>
</dbReference>
<evidence type="ECO:0000256" key="1">
    <source>
        <dbReference type="SAM" id="Phobius"/>
    </source>
</evidence>
<keyword evidence="1" id="KW-1133">Transmembrane helix</keyword>
<dbReference type="EMBL" id="JAFJYH010000145">
    <property type="protein sequence ID" value="KAG4417774.1"/>
    <property type="molecule type" value="Genomic_DNA"/>
</dbReference>
<gene>
    <name evidence="3" type="ORF">IFR04_009062</name>
</gene>
<proteinExistence type="predicted"/>
<comment type="caution">
    <text evidence="3">The sequence shown here is derived from an EMBL/GenBank/DDBJ whole genome shotgun (WGS) entry which is preliminary data.</text>
</comment>
<dbReference type="Pfam" id="PF07883">
    <property type="entry name" value="Cupin_2"/>
    <property type="match status" value="1"/>
</dbReference>
<keyword evidence="1" id="KW-0472">Membrane</keyword>
<dbReference type="OrthoDB" id="3765895at2759"/>
<dbReference type="PANTHER" id="PTHR36440:SF1">
    <property type="entry name" value="PUTATIVE (AFU_ORTHOLOGUE AFUA_8G07350)-RELATED"/>
    <property type="match status" value="1"/>
</dbReference>
<dbReference type="SUPFAM" id="SSF51182">
    <property type="entry name" value="RmlC-like cupins"/>
    <property type="match status" value="1"/>
</dbReference>
<sequence length="201" mass="22285">MSSTSDSFKTLPAGMRDPPRRTLTNHLIKDEAYIEKYGAETNGAYTQVRVVVAPGGGTPLHYHGSYEEHLNCTNGLLSCVVGNKTLTFTPGETAVIPIGTKHRFFNASEKDNVEFVAKVVPAHEGFEKSLYICYGLAEDGECDEKGLPRSFVHLCLMADLGDMKWPGFMLVAGLGNMLVKVVAAYARWSGEEKRLLKRYWY</sequence>
<dbReference type="AlphaFoldDB" id="A0A8H7TDE6"/>
<dbReference type="InterPro" id="IPR014710">
    <property type="entry name" value="RmlC-like_jellyroll"/>
</dbReference>
<keyword evidence="4" id="KW-1185">Reference proteome</keyword>
<protein>
    <recommendedName>
        <fullName evidence="2">Cupin type-2 domain-containing protein</fullName>
    </recommendedName>
</protein>
<name>A0A8H7TDE6_9HELO</name>
<dbReference type="Proteomes" id="UP000664132">
    <property type="component" value="Unassembled WGS sequence"/>
</dbReference>